<dbReference type="GO" id="GO:0050482">
    <property type="term" value="P:arachidonate secretion"/>
    <property type="evidence" value="ECO:0007669"/>
    <property type="project" value="InterPro"/>
</dbReference>
<dbReference type="GO" id="GO:0006644">
    <property type="term" value="P:phospholipid metabolic process"/>
    <property type="evidence" value="ECO:0007669"/>
    <property type="project" value="InterPro"/>
</dbReference>
<dbReference type="InterPro" id="IPR036444">
    <property type="entry name" value="PLipase_A2_dom_sf"/>
</dbReference>
<dbReference type="FunFam" id="1.20.90.10:FF:000006">
    <property type="entry name" value="Otoconin-90"/>
    <property type="match status" value="1"/>
</dbReference>
<dbReference type="AlphaFoldDB" id="A0A8J6AE17"/>
<feature type="disulfide bond" evidence="11">
    <location>
        <begin position="134"/>
        <end position="145"/>
    </location>
</feature>
<dbReference type="PRINTS" id="PR00389">
    <property type="entry name" value="PHPHLIPASEA2"/>
</dbReference>
<organism evidence="16 17">
    <name type="scientific">Galemys pyrenaicus</name>
    <name type="common">Iberian desman</name>
    <name type="synonym">Pyrenean desman</name>
    <dbReference type="NCBI Taxonomy" id="202257"/>
    <lineage>
        <taxon>Eukaryota</taxon>
        <taxon>Metazoa</taxon>
        <taxon>Chordata</taxon>
        <taxon>Craniata</taxon>
        <taxon>Vertebrata</taxon>
        <taxon>Euteleostomi</taxon>
        <taxon>Mammalia</taxon>
        <taxon>Eutheria</taxon>
        <taxon>Laurasiatheria</taxon>
        <taxon>Eulipotyphla</taxon>
        <taxon>Talpidae</taxon>
        <taxon>Galemys</taxon>
    </lineage>
</organism>
<dbReference type="InterPro" id="IPR033113">
    <property type="entry name" value="PLA2_histidine"/>
</dbReference>
<dbReference type="InterPro" id="IPR041798">
    <property type="entry name" value="Otoconin-90"/>
</dbReference>
<dbReference type="InterPro" id="IPR001211">
    <property type="entry name" value="PLA2"/>
</dbReference>
<dbReference type="CDD" id="cd04707">
    <property type="entry name" value="otoconin_90"/>
    <property type="match status" value="1"/>
</dbReference>
<dbReference type="InterPro" id="IPR033112">
    <property type="entry name" value="PLA2_Asp_AS"/>
</dbReference>
<name>A0A8J6AE17_GALPY</name>
<protein>
    <submittedName>
        <fullName evidence="16">Otoconin-90</fullName>
    </submittedName>
</protein>
<reference evidence="16" key="1">
    <citation type="journal article" date="2021" name="Evol. Appl.">
        <title>The genome of the Pyrenean desman and the effects of bottlenecks and inbreeding on the genomic landscape of an endangered species.</title>
        <authorList>
            <person name="Escoda L."/>
            <person name="Castresana J."/>
        </authorList>
    </citation>
    <scope>NUCLEOTIDE SEQUENCE</scope>
    <source>
        <strain evidence="16">IBE-C5619</strain>
    </source>
</reference>
<dbReference type="SUPFAM" id="SSF48619">
    <property type="entry name" value="Phospholipase A2, PLA2"/>
    <property type="match status" value="2"/>
</dbReference>
<dbReference type="InterPro" id="IPR016090">
    <property type="entry name" value="PLA2-like_dom"/>
</dbReference>
<evidence type="ECO:0000256" key="14">
    <source>
        <dbReference type="SAM" id="MobiDB-lite"/>
    </source>
</evidence>
<evidence type="ECO:0000313" key="16">
    <source>
        <dbReference type="EMBL" id="KAG8515485.1"/>
    </source>
</evidence>
<comment type="catalytic activity">
    <reaction evidence="5">
        <text>1-hexadecanoyl-2-(9Z-octadecenoyl)-sn-glycero-3-phospho-(1'-sn-glycerol) + H2O = 1-hexadecanoyl-sn-glycero-3-phospho-(1'-sn-glycerol) + (9Z)-octadecenoate + H(+)</text>
        <dbReference type="Rhea" id="RHEA:40919"/>
        <dbReference type="ChEBI" id="CHEBI:15377"/>
        <dbReference type="ChEBI" id="CHEBI:15378"/>
        <dbReference type="ChEBI" id="CHEBI:30823"/>
        <dbReference type="ChEBI" id="CHEBI:72841"/>
        <dbReference type="ChEBI" id="CHEBI:75158"/>
    </reaction>
    <physiologicalReaction direction="left-to-right" evidence="5">
        <dbReference type="Rhea" id="RHEA:40920"/>
    </physiologicalReaction>
</comment>
<dbReference type="SMART" id="SM00085">
    <property type="entry name" value="PA2c"/>
    <property type="match status" value="2"/>
</dbReference>
<evidence type="ECO:0000256" key="6">
    <source>
        <dbReference type="ARBA" id="ARBA00048221"/>
    </source>
</evidence>
<evidence type="ECO:0000256" key="3">
    <source>
        <dbReference type="ARBA" id="ARBA00022525"/>
    </source>
</evidence>
<feature type="domain" description="Phospholipase A2-like central" evidence="15">
    <location>
        <begin position="57"/>
        <end position="173"/>
    </location>
</feature>
<comment type="catalytic activity">
    <reaction evidence="6">
        <text>N-hexadecanoyl-1,2-di-(9Z-octadecenoyl)-sn-glycero-3-phosphoethanolamine + H2O = N-hexadecanoyl-1-(9Z-octadecenoyl)-sn-glycero-3-phosphoethanolamine + (9Z)-octadecenoate + H(+)</text>
        <dbReference type="Rhea" id="RHEA:45424"/>
        <dbReference type="ChEBI" id="CHEBI:15377"/>
        <dbReference type="ChEBI" id="CHEBI:15378"/>
        <dbReference type="ChEBI" id="CHEBI:30823"/>
        <dbReference type="ChEBI" id="CHEBI:78097"/>
        <dbReference type="ChEBI" id="CHEBI:85217"/>
    </reaction>
    <physiologicalReaction direction="left-to-right" evidence="6">
        <dbReference type="Rhea" id="RHEA:45425"/>
    </physiologicalReaction>
</comment>
<sequence length="529" mass="56016">MPPSAVNWCSAIIPRCRSPGMGAPPQLNPHAHPAPPFADCLGSHFTWLQAVFTNFPALLHFVNGMKCVAGVCPRDLEDYGCACRFEMEGLPVDEADSCCFQHRQCYEEAAEMGCLQDPTTLSTDINCVSKRITCGSRDPCGRRLCTCDKASLRCLAAARVNASLNLLDPSLCAPQPPGENPRSEEPSPPATPPSCCPEHCPCVFFSDTPSGIQPRTLLPRAPLWPGGTFPGPSPEVSRVVTMVCRSLLGVSLFPVVPVEPTDASPMALSGEVAVETSPERRTTLSRTRPSQDREVLGAAKITPAPGSEEVVATAGGVTTVSTSMKSLGSTVSPVRSRPEGTTGKACGRLAFLHLGSGDRPQVKPELGEMLFCLTARCPEEFEFYGCYCGQEGRGQPRDALDGRFNGGCPLELKPSRWHVPHGVGCALEGMGQSLCAKLLCACDQTAATCMASAFFNQSLKSPGRAQCPGSQPRCEDQDRPLAGPNAPSPGSSSSSEDSEEAPLLPGQDLEEAPPVPAQDSEEAPPRPGQ</sequence>
<evidence type="ECO:0000256" key="12">
    <source>
        <dbReference type="RuleBase" id="RU003654"/>
    </source>
</evidence>
<evidence type="ECO:0000256" key="7">
    <source>
        <dbReference type="ARBA" id="ARBA00048227"/>
    </source>
</evidence>
<comment type="subcellular location">
    <subcellularLocation>
        <location evidence="1 13">Secreted</location>
    </subcellularLocation>
</comment>
<accession>A0A8J6AE17</accession>
<comment type="catalytic activity">
    <reaction evidence="9">
        <text>1-hexadecanoyl-2-(9Z,12Z-octadecadienoyl)-sn-glycero-3-phosphoethanolamine + H2O = 1-hexadecanoyl-sn-glycero-3-phosphoethanolamine + (9Z,12Z)-octadecadienoate + H(+)</text>
        <dbReference type="Rhea" id="RHEA:40815"/>
        <dbReference type="ChEBI" id="CHEBI:15377"/>
        <dbReference type="ChEBI" id="CHEBI:15378"/>
        <dbReference type="ChEBI" id="CHEBI:30245"/>
        <dbReference type="ChEBI" id="CHEBI:73004"/>
        <dbReference type="ChEBI" id="CHEBI:73008"/>
    </reaction>
    <physiologicalReaction direction="left-to-right" evidence="9">
        <dbReference type="Rhea" id="RHEA:40816"/>
    </physiologicalReaction>
</comment>
<feature type="disulfide bond" evidence="11">
    <location>
        <begin position="105"/>
        <end position="147"/>
    </location>
</feature>
<dbReference type="PANTHER" id="PTHR11716">
    <property type="entry name" value="PHOSPHOLIPASE A2 FAMILY MEMBER"/>
    <property type="match status" value="1"/>
</dbReference>
<evidence type="ECO:0000256" key="4">
    <source>
        <dbReference type="ARBA" id="ARBA00023157"/>
    </source>
</evidence>
<dbReference type="GO" id="GO:0016042">
    <property type="term" value="P:lipid catabolic process"/>
    <property type="evidence" value="ECO:0007669"/>
    <property type="project" value="InterPro"/>
</dbReference>
<dbReference type="PROSITE" id="PS00119">
    <property type="entry name" value="PA2_ASP"/>
    <property type="match status" value="1"/>
</dbReference>
<feature type="disulfide bond" evidence="11">
    <location>
        <begin position="83"/>
        <end position="99"/>
    </location>
</feature>
<evidence type="ECO:0000256" key="13">
    <source>
        <dbReference type="RuleBase" id="RU361236"/>
    </source>
</evidence>
<feature type="active site" evidence="10">
    <location>
        <position position="148"/>
    </location>
</feature>
<comment type="catalytic activity">
    <reaction evidence="8">
        <text>1-hexadecanoyl-2-(9Z-octadecenoyl)-sn-glycero-3-phosphocholine + H2O = 1-hexadecanoyl-sn-glycero-3-phosphocholine + (9Z)-octadecenoate + H(+)</text>
        <dbReference type="Rhea" id="RHEA:38779"/>
        <dbReference type="ChEBI" id="CHEBI:15377"/>
        <dbReference type="ChEBI" id="CHEBI:15378"/>
        <dbReference type="ChEBI" id="CHEBI:30823"/>
        <dbReference type="ChEBI" id="CHEBI:72998"/>
        <dbReference type="ChEBI" id="CHEBI:73001"/>
    </reaction>
    <physiologicalReaction direction="left-to-right" evidence="8">
        <dbReference type="Rhea" id="RHEA:38780"/>
    </physiologicalReaction>
</comment>
<feature type="disulfide bond" evidence="11">
    <location>
        <begin position="114"/>
        <end position="140"/>
    </location>
</feature>
<keyword evidence="4 11" id="KW-1015">Disulfide bond</keyword>
<evidence type="ECO:0000256" key="11">
    <source>
        <dbReference type="PIRSR" id="PIRSR601211-3"/>
    </source>
</evidence>
<comment type="caution">
    <text evidence="16">The sequence shown here is derived from an EMBL/GenBank/DDBJ whole genome shotgun (WGS) entry which is preliminary data.</text>
</comment>
<dbReference type="GO" id="GO:0005543">
    <property type="term" value="F:phospholipid binding"/>
    <property type="evidence" value="ECO:0007669"/>
    <property type="project" value="TreeGrafter"/>
</dbReference>
<dbReference type="Gene3D" id="1.20.90.10">
    <property type="entry name" value="Phospholipase A2 domain"/>
    <property type="match status" value="2"/>
</dbReference>
<comment type="catalytic activity">
    <reaction evidence="7">
        <text>1,2-dihexadecanoyl-sn-glycero-3-phosphocholine + H2O = 1-hexadecanoyl-sn-glycero-3-phosphocholine + hexadecanoate + H(+)</text>
        <dbReference type="Rhea" id="RHEA:41223"/>
        <dbReference type="ChEBI" id="CHEBI:7896"/>
        <dbReference type="ChEBI" id="CHEBI:15377"/>
        <dbReference type="ChEBI" id="CHEBI:15378"/>
        <dbReference type="ChEBI" id="CHEBI:72998"/>
        <dbReference type="ChEBI" id="CHEBI:72999"/>
    </reaction>
    <physiologicalReaction direction="left-to-right" evidence="7">
        <dbReference type="Rhea" id="RHEA:41224"/>
    </physiologicalReaction>
</comment>
<evidence type="ECO:0000256" key="2">
    <source>
        <dbReference type="ARBA" id="ARBA00007056"/>
    </source>
</evidence>
<dbReference type="EMBL" id="JAGFMF010011709">
    <property type="protein sequence ID" value="KAG8515485.1"/>
    <property type="molecule type" value="Genomic_DNA"/>
</dbReference>
<evidence type="ECO:0000256" key="5">
    <source>
        <dbReference type="ARBA" id="ARBA00048015"/>
    </source>
</evidence>
<dbReference type="Pfam" id="PF00068">
    <property type="entry name" value="Phospholip_A2_1"/>
    <property type="match status" value="2"/>
</dbReference>
<feature type="disulfide bond" evidence="11">
    <location>
        <begin position="98"/>
        <end position="154"/>
    </location>
</feature>
<evidence type="ECO:0000313" key="17">
    <source>
        <dbReference type="Proteomes" id="UP000700334"/>
    </source>
</evidence>
<feature type="active site" evidence="10">
    <location>
        <position position="102"/>
    </location>
</feature>
<comment type="similarity">
    <text evidence="2 12">Belongs to the phospholipase A2 family.</text>
</comment>
<evidence type="ECO:0000256" key="10">
    <source>
        <dbReference type="PIRSR" id="PIRSR601211-1"/>
    </source>
</evidence>
<evidence type="ECO:0000256" key="8">
    <source>
        <dbReference type="ARBA" id="ARBA00048699"/>
    </source>
</evidence>
<evidence type="ECO:0000256" key="9">
    <source>
        <dbReference type="ARBA" id="ARBA00049039"/>
    </source>
</evidence>
<dbReference type="PANTHER" id="PTHR11716:SF1">
    <property type="entry name" value="OTOCONIN-90"/>
    <property type="match status" value="1"/>
</dbReference>
<dbReference type="GO" id="GO:0047498">
    <property type="term" value="F:calcium-dependent phospholipase A2 activity"/>
    <property type="evidence" value="ECO:0007669"/>
    <property type="project" value="TreeGrafter"/>
</dbReference>
<gene>
    <name evidence="16" type="ORF">J0S82_019262</name>
</gene>
<dbReference type="PROSITE" id="PS00118">
    <property type="entry name" value="PA2_HIS"/>
    <property type="match status" value="1"/>
</dbReference>
<dbReference type="Proteomes" id="UP000700334">
    <property type="component" value="Unassembled WGS sequence"/>
</dbReference>
<evidence type="ECO:0000256" key="1">
    <source>
        <dbReference type="ARBA" id="ARBA00004613"/>
    </source>
</evidence>
<dbReference type="GO" id="GO:0005509">
    <property type="term" value="F:calcium ion binding"/>
    <property type="evidence" value="ECO:0007669"/>
    <property type="project" value="InterPro"/>
</dbReference>
<keyword evidence="3 13" id="KW-0964">Secreted</keyword>
<dbReference type="OrthoDB" id="8856917at2759"/>
<dbReference type="GO" id="GO:0005576">
    <property type="term" value="C:extracellular region"/>
    <property type="evidence" value="ECO:0007669"/>
    <property type="project" value="UniProtKB-SubCell"/>
</dbReference>
<evidence type="ECO:0000259" key="15">
    <source>
        <dbReference type="SMART" id="SM00085"/>
    </source>
</evidence>
<feature type="compositionally biased region" description="Low complexity" evidence="14">
    <location>
        <begin position="480"/>
        <end position="505"/>
    </location>
</feature>
<proteinExistence type="inferred from homology"/>
<feature type="domain" description="Phospholipase A2-like central" evidence="15">
    <location>
        <begin position="365"/>
        <end position="466"/>
    </location>
</feature>
<keyword evidence="17" id="KW-1185">Reference proteome</keyword>
<feature type="region of interest" description="Disordered" evidence="14">
    <location>
        <begin position="459"/>
        <end position="529"/>
    </location>
</feature>